<feature type="region of interest" description="Disordered" evidence="1">
    <location>
        <begin position="42"/>
        <end position="73"/>
    </location>
</feature>
<protein>
    <submittedName>
        <fullName evidence="2">Uncharacterized protein</fullName>
    </submittedName>
</protein>
<feature type="compositionally biased region" description="Basic and acidic residues" evidence="1">
    <location>
        <begin position="64"/>
        <end position="73"/>
    </location>
</feature>
<evidence type="ECO:0000256" key="1">
    <source>
        <dbReference type="SAM" id="MobiDB-lite"/>
    </source>
</evidence>
<accession>A0A1L9V7R9</accession>
<dbReference type="GeneID" id="34463887"/>
<evidence type="ECO:0000313" key="3">
    <source>
        <dbReference type="Proteomes" id="UP000184300"/>
    </source>
</evidence>
<evidence type="ECO:0000313" key="2">
    <source>
        <dbReference type="EMBL" id="OJJ79977.1"/>
    </source>
</evidence>
<name>A0A1L9V7R9_ASPGL</name>
<keyword evidence="3" id="KW-1185">Reference proteome</keyword>
<proteinExistence type="predicted"/>
<dbReference type="EMBL" id="KV878913">
    <property type="protein sequence ID" value="OJJ79977.1"/>
    <property type="molecule type" value="Genomic_DNA"/>
</dbReference>
<sequence>MLIKIVPSGHHGYPTSNMRSMIPDSISRMGYSWDEYQWGSTTTHEKTVSSKSKMPDGCLYSPSRRPEHGAPHP</sequence>
<dbReference type="RefSeq" id="XP_022396675.1">
    <property type="nucleotide sequence ID" value="XM_022547626.1"/>
</dbReference>
<reference evidence="3" key="1">
    <citation type="journal article" date="2017" name="Genome Biol.">
        <title>Comparative genomics reveals high biological diversity and specific adaptations in the industrially and medically important fungal genus Aspergillus.</title>
        <authorList>
            <person name="de Vries R.P."/>
            <person name="Riley R."/>
            <person name="Wiebenga A."/>
            <person name="Aguilar-Osorio G."/>
            <person name="Amillis S."/>
            <person name="Uchima C.A."/>
            <person name="Anderluh G."/>
            <person name="Asadollahi M."/>
            <person name="Askin M."/>
            <person name="Barry K."/>
            <person name="Battaglia E."/>
            <person name="Bayram O."/>
            <person name="Benocci T."/>
            <person name="Braus-Stromeyer S.A."/>
            <person name="Caldana C."/>
            <person name="Canovas D."/>
            <person name="Cerqueira G.C."/>
            <person name="Chen F."/>
            <person name="Chen W."/>
            <person name="Choi C."/>
            <person name="Clum A."/>
            <person name="Dos Santos R.A."/>
            <person name="Damasio A.R."/>
            <person name="Diallinas G."/>
            <person name="Emri T."/>
            <person name="Fekete E."/>
            <person name="Flipphi M."/>
            <person name="Freyberg S."/>
            <person name="Gallo A."/>
            <person name="Gournas C."/>
            <person name="Habgood R."/>
            <person name="Hainaut M."/>
            <person name="Harispe M.L."/>
            <person name="Henrissat B."/>
            <person name="Hilden K.S."/>
            <person name="Hope R."/>
            <person name="Hossain A."/>
            <person name="Karabika E."/>
            <person name="Karaffa L."/>
            <person name="Karanyi Z."/>
            <person name="Krasevec N."/>
            <person name="Kuo A."/>
            <person name="Kusch H."/>
            <person name="LaButti K."/>
            <person name="Lagendijk E.L."/>
            <person name="Lapidus A."/>
            <person name="Levasseur A."/>
            <person name="Lindquist E."/>
            <person name="Lipzen A."/>
            <person name="Logrieco A.F."/>
            <person name="MacCabe A."/>
            <person name="Maekelae M.R."/>
            <person name="Malavazi I."/>
            <person name="Melin P."/>
            <person name="Meyer V."/>
            <person name="Mielnichuk N."/>
            <person name="Miskei M."/>
            <person name="Molnar A.P."/>
            <person name="Mule G."/>
            <person name="Ngan C.Y."/>
            <person name="Orejas M."/>
            <person name="Orosz E."/>
            <person name="Ouedraogo J.P."/>
            <person name="Overkamp K.M."/>
            <person name="Park H.-S."/>
            <person name="Perrone G."/>
            <person name="Piumi F."/>
            <person name="Punt P.J."/>
            <person name="Ram A.F."/>
            <person name="Ramon A."/>
            <person name="Rauscher S."/>
            <person name="Record E."/>
            <person name="Riano-Pachon D.M."/>
            <person name="Robert V."/>
            <person name="Roehrig J."/>
            <person name="Ruller R."/>
            <person name="Salamov A."/>
            <person name="Salih N.S."/>
            <person name="Samson R.A."/>
            <person name="Sandor E."/>
            <person name="Sanguinetti M."/>
            <person name="Schuetze T."/>
            <person name="Sepcic K."/>
            <person name="Shelest E."/>
            <person name="Sherlock G."/>
            <person name="Sophianopoulou V."/>
            <person name="Squina F.M."/>
            <person name="Sun H."/>
            <person name="Susca A."/>
            <person name="Todd R.B."/>
            <person name="Tsang A."/>
            <person name="Unkles S.E."/>
            <person name="van de Wiele N."/>
            <person name="van Rossen-Uffink D."/>
            <person name="Oliveira J.V."/>
            <person name="Vesth T.C."/>
            <person name="Visser J."/>
            <person name="Yu J.-H."/>
            <person name="Zhou M."/>
            <person name="Andersen M.R."/>
            <person name="Archer D.B."/>
            <person name="Baker S.E."/>
            <person name="Benoit I."/>
            <person name="Brakhage A.A."/>
            <person name="Braus G.H."/>
            <person name="Fischer R."/>
            <person name="Frisvad J.C."/>
            <person name="Goldman G.H."/>
            <person name="Houbraken J."/>
            <person name="Oakley B."/>
            <person name="Pocsi I."/>
            <person name="Scazzocchio C."/>
            <person name="Seiboth B."/>
            <person name="vanKuyk P.A."/>
            <person name="Wortman J."/>
            <person name="Dyer P.S."/>
            <person name="Grigoriev I.V."/>
        </authorList>
    </citation>
    <scope>NUCLEOTIDE SEQUENCE [LARGE SCALE GENOMIC DNA]</scope>
    <source>
        <strain evidence="3">CBS 516.65</strain>
    </source>
</reference>
<dbReference type="Proteomes" id="UP000184300">
    <property type="component" value="Unassembled WGS sequence"/>
</dbReference>
<dbReference type="VEuPathDB" id="FungiDB:ASPGLDRAFT_51889"/>
<organism evidence="2 3">
    <name type="scientific">Aspergillus glaucus CBS 516.65</name>
    <dbReference type="NCBI Taxonomy" id="1160497"/>
    <lineage>
        <taxon>Eukaryota</taxon>
        <taxon>Fungi</taxon>
        <taxon>Dikarya</taxon>
        <taxon>Ascomycota</taxon>
        <taxon>Pezizomycotina</taxon>
        <taxon>Eurotiomycetes</taxon>
        <taxon>Eurotiomycetidae</taxon>
        <taxon>Eurotiales</taxon>
        <taxon>Aspergillaceae</taxon>
        <taxon>Aspergillus</taxon>
        <taxon>Aspergillus subgen. Aspergillus</taxon>
    </lineage>
</organism>
<dbReference type="AlphaFoldDB" id="A0A1L9V7R9"/>
<gene>
    <name evidence="2" type="ORF">ASPGLDRAFT_51889</name>
</gene>